<dbReference type="EMBL" id="FO082274">
    <property type="protein sequence ID" value="CCO16538.1"/>
    <property type="molecule type" value="Genomic_DNA"/>
</dbReference>
<evidence type="ECO:0000313" key="3">
    <source>
        <dbReference type="Proteomes" id="UP000198341"/>
    </source>
</evidence>
<accession>K8F4T3</accession>
<evidence type="ECO:0000256" key="1">
    <source>
        <dbReference type="SAM" id="MobiDB-lite"/>
    </source>
</evidence>
<organism evidence="2 3">
    <name type="scientific">Bathycoccus prasinos</name>
    <dbReference type="NCBI Taxonomy" id="41875"/>
    <lineage>
        <taxon>Eukaryota</taxon>
        <taxon>Viridiplantae</taxon>
        <taxon>Chlorophyta</taxon>
        <taxon>Mamiellophyceae</taxon>
        <taxon>Mamiellales</taxon>
        <taxon>Bathycoccaceae</taxon>
        <taxon>Bathycoccus</taxon>
    </lineage>
</organism>
<feature type="region of interest" description="Disordered" evidence="1">
    <location>
        <begin position="396"/>
        <end position="454"/>
    </location>
</feature>
<dbReference type="OrthoDB" id="446723at2759"/>
<evidence type="ECO:0008006" key="4">
    <source>
        <dbReference type="Google" id="ProtNLM"/>
    </source>
</evidence>
<dbReference type="RefSeq" id="XP_007512980.1">
    <property type="nucleotide sequence ID" value="XM_007512918.1"/>
</dbReference>
<dbReference type="GeneID" id="19015966"/>
<proteinExistence type="predicted"/>
<dbReference type="STRING" id="41875.K8F4T3"/>
<dbReference type="SUPFAM" id="SSF53474">
    <property type="entry name" value="alpha/beta-Hydrolases"/>
    <property type="match status" value="1"/>
</dbReference>
<keyword evidence="3" id="KW-1185">Reference proteome</keyword>
<reference evidence="2 3" key="1">
    <citation type="submission" date="2011-10" db="EMBL/GenBank/DDBJ databases">
        <authorList>
            <person name="Genoscope - CEA"/>
        </authorList>
    </citation>
    <scope>NUCLEOTIDE SEQUENCE [LARGE SCALE GENOMIC DNA]</scope>
    <source>
        <strain evidence="2 3">RCC 1105</strain>
    </source>
</reference>
<feature type="compositionally biased region" description="Acidic residues" evidence="1">
    <location>
        <begin position="1"/>
        <end position="12"/>
    </location>
</feature>
<gene>
    <name evidence="2" type="ORF">Bathy05g04630</name>
</gene>
<sequence>MSDSSDEFDDEFSVASARHHRKKNHHKKEEKEEKEVVVKYPSECFSLCVLSLAYCYVGCDATKLASRFAFHPPKPSHYELKTTNRGTRYPTISQFHPTYMHKNADARVASKAFASFQCYEIPFLEEGEDKGEKKTSSKKNSICVFFRPAPRDAKRARLIIHSHGNAMDCGGGFEMLAEIGDQLDVSILSYDYRGYGKSGDVYDQPTAESCAEDLRRVVAWATKARGLVGGQTGDYNRDRFGLDDIVLWGQSIGSGPSTKVATEKEVGGLILECALASGTRVLIGEAKEKHGILSPVRCFRKCEVYDNQGLAVNVKCPALVMHGMKDFEIHHSHSKLIFDKLQARGDSKERFKTYAYWSQTAGHDDVFYDNPRECIRQVQKFVRTLPTTERIQNAIASSSRAEKGLSADDLANPSLLGSERRRENKEKKPYNDKFNRVNQELFYQSPPKKQHMKK</sequence>
<protein>
    <recommendedName>
        <fullName evidence="4">Serine aminopeptidase S33 domain-containing protein</fullName>
    </recommendedName>
</protein>
<dbReference type="InterPro" id="IPR029058">
    <property type="entry name" value="AB_hydrolase_fold"/>
</dbReference>
<dbReference type="PANTHER" id="PTHR12277">
    <property type="entry name" value="ALPHA/BETA HYDROLASE DOMAIN-CONTAINING PROTEIN"/>
    <property type="match status" value="1"/>
</dbReference>
<dbReference type="PANTHER" id="PTHR12277:SF81">
    <property type="entry name" value="PROTEIN ABHD13"/>
    <property type="match status" value="1"/>
</dbReference>
<evidence type="ECO:0000313" key="2">
    <source>
        <dbReference type="EMBL" id="CCO16538.1"/>
    </source>
</evidence>
<dbReference type="AlphaFoldDB" id="K8F4T3"/>
<feature type="region of interest" description="Disordered" evidence="1">
    <location>
        <begin position="1"/>
        <end position="33"/>
    </location>
</feature>
<dbReference type="Gene3D" id="3.40.50.1820">
    <property type="entry name" value="alpha/beta hydrolase"/>
    <property type="match status" value="1"/>
</dbReference>
<dbReference type="Proteomes" id="UP000198341">
    <property type="component" value="Chromosome 5"/>
</dbReference>
<feature type="compositionally biased region" description="Basic residues" evidence="1">
    <location>
        <begin position="17"/>
        <end position="26"/>
    </location>
</feature>
<name>K8F4T3_9CHLO</name>
<dbReference type="eggNOG" id="KOG1552">
    <property type="taxonomic scope" value="Eukaryota"/>
</dbReference>
<feature type="compositionally biased region" description="Basic and acidic residues" evidence="1">
    <location>
        <begin position="418"/>
        <end position="435"/>
    </location>
</feature>
<dbReference type="KEGG" id="bpg:Bathy05g04630"/>